<dbReference type="InterPro" id="IPR018959">
    <property type="entry name" value="DUF1989"/>
</dbReference>
<dbReference type="EMBL" id="BAAAHQ010000046">
    <property type="protein sequence ID" value="GAA0950536.1"/>
    <property type="molecule type" value="Genomic_DNA"/>
</dbReference>
<evidence type="ECO:0000313" key="2">
    <source>
        <dbReference type="EMBL" id="GAA0950536.1"/>
    </source>
</evidence>
<sequence>MTSSSETVVAPQSGRAVPVPRGSLVQVVDLEGHQVGDMWAIDRADPSRWLSTAHTRDRTERLFPKTGTAFTDQVGAPILRLVADTSPGMHDMLYPPCNSPLYESAGLFDHPNCHDNFLTAVSEAGLTLPVVPDPVNLFQNSNPGPDGSLDVGVAASEAGDSITFEALRDLWFVLTSCSVDNWPTNDHRCTPLAIRVTAPGA</sequence>
<evidence type="ECO:0000313" key="3">
    <source>
        <dbReference type="Proteomes" id="UP001501578"/>
    </source>
</evidence>
<organism evidence="2 3">
    <name type="scientific">Nonomuraea longicatena</name>
    <dbReference type="NCBI Taxonomy" id="83682"/>
    <lineage>
        <taxon>Bacteria</taxon>
        <taxon>Bacillati</taxon>
        <taxon>Actinomycetota</taxon>
        <taxon>Actinomycetes</taxon>
        <taxon>Streptosporangiales</taxon>
        <taxon>Streptosporangiaceae</taxon>
        <taxon>Nonomuraea</taxon>
    </lineage>
</organism>
<dbReference type="PANTHER" id="PTHR31527">
    <property type="entry name" value="RE64534P"/>
    <property type="match status" value="1"/>
</dbReference>
<protein>
    <submittedName>
        <fullName evidence="2">Urea carboxylase-associated family protein</fullName>
    </submittedName>
</protein>
<evidence type="ECO:0000259" key="1">
    <source>
        <dbReference type="Pfam" id="PF09347"/>
    </source>
</evidence>
<accession>A0ABN1R1E7</accession>
<dbReference type="Proteomes" id="UP001501578">
    <property type="component" value="Unassembled WGS sequence"/>
</dbReference>
<keyword evidence="3" id="KW-1185">Reference proteome</keyword>
<reference evidence="2 3" key="1">
    <citation type="journal article" date="2019" name="Int. J. Syst. Evol. Microbiol.">
        <title>The Global Catalogue of Microorganisms (GCM) 10K type strain sequencing project: providing services to taxonomists for standard genome sequencing and annotation.</title>
        <authorList>
            <consortium name="The Broad Institute Genomics Platform"/>
            <consortium name="The Broad Institute Genome Sequencing Center for Infectious Disease"/>
            <person name="Wu L."/>
            <person name="Ma J."/>
        </authorList>
    </citation>
    <scope>NUCLEOTIDE SEQUENCE [LARGE SCALE GENOMIC DNA]</scope>
    <source>
        <strain evidence="2 3">JCM 11136</strain>
    </source>
</reference>
<dbReference type="Pfam" id="PF09347">
    <property type="entry name" value="DUF1989"/>
    <property type="match status" value="1"/>
</dbReference>
<dbReference type="RefSeq" id="WP_343954566.1">
    <property type="nucleotide sequence ID" value="NZ_BAAAHQ010000046.1"/>
</dbReference>
<gene>
    <name evidence="2" type="ORF">GCM10009560_70110</name>
</gene>
<dbReference type="PANTHER" id="PTHR31527:SF0">
    <property type="entry name" value="RE64534P"/>
    <property type="match status" value="1"/>
</dbReference>
<name>A0ABN1R1E7_9ACTN</name>
<feature type="domain" description="DUF1989" evidence="1">
    <location>
        <begin position="8"/>
        <end position="170"/>
    </location>
</feature>
<comment type="caution">
    <text evidence="2">The sequence shown here is derived from an EMBL/GenBank/DDBJ whole genome shotgun (WGS) entry which is preliminary data.</text>
</comment>
<proteinExistence type="predicted"/>